<dbReference type="Proteomes" id="UP000735302">
    <property type="component" value="Unassembled WGS sequence"/>
</dbReference>
<keyword evidence="1" id="KW-0472">Membrane</keyword>
<dbReference type="EMBL" id="BLXT01004927">
    <property type="protein sequence ID" value="GFO18087.1"/>
    <property type="molecule type" value="Genomic_DNA"/>
</dbReference>
<organism evidence="2 3">
    <name type="scientific">Plakobranchus ocellatus</name>
    <dbReference type="NCBI Taxonomy" id="259542"/>
    <lineage>
        <taxon>Eukaryota</taxon>
        <taxon>Metazoa</taxon>
        <taxon>Spiralia</taxon>
        <taxon>Lophotrochozoa</taxon>
        <taxon>Mollusca</taxon>
        <taxon>Gastropoda</taxon>
        <taxon>Heterobranchia</taxon>
        <taxon>Euthyneura</taxon>
        <taxon>Panpulmonata</taxon>
        <taxon>Sacoglossa</taxon>
        <taxon>Placobranchoidea</taxon>
        <taxon>Plakobranchidae</taxon>
        <taxon>Plakobranchus</taxon>
    </lineage>
</organism>
<keyword evidence="1" id="KW-1133">Transmembrane helix</keyword>
<protein>
    <submittedName>
        <fullName evidence="2">PiggyBac transposable element-derived protein 4-like</fullName>
    </submittedName>
</protein>
<evidence type="ECO:0000256" key="1">
    <source>
        <dbReference type="SAM" id="Phobius"/>
    </source>
</evidence>
<name>A0AAV4BFP4_9GAST</name>
<reference evidence="2 3" key="1">
    <citation type="journal article" date="2021" name="Elife">
        <title>Chloroplast acquisition without the gene transfer in kleptoplastic sea slugs, Plakobranchus ocellatus.</title>
        <authorList>
            <person name="Maeda T."/>
            <person name="Takahashi S."/>
            <person name="Yoshida T."/>
            <person name="Shimamura S."/>
            <person name="Takaki Y."/>
            <person name="Nagai Y."/>
            <person name="Toyoda A."/>
            <person name="Suzuki Y."/>
            <person name="Arimoto A."/>
            <person name="Ishii H."/>
            <person name="Satoh N."/>
            <person name="Nishiyama T."/>
            <person name="Hasebe M."/>
            <person name="Maruyama T."/>
            <person name="Minagawa J."/>
            <person name="Obokata J."/>
            <person name="Shigenobu S."/>
        </authorList>
    </citation>
    <scope>NUCLEOTIDE SEQUENCE [LARGE SCALE GENOMIC DNA]</scope>
</reference>
<gene>
    <name evidence="2" type="ORF">PoB_004459200</name>
</gene>
<feature type="transmembrane region" description="Helical" evidence="1">
    <location>
        <begin position="27"/>
        <end position="47"/>
    </location>
</feature>
<evidence type="ECO:0000313" key="2">
    <source>
        <dbReference type="EMBL" id="GFO18087.1"/>
    </source>
</evidence>
<keyword evidence="3" id="KW-1185">Reference proteome</keyword>
<sequence length="100" mass="11559">MVAVHRNDQMVAYNAFKHCTLKWWKKAFFHLYMLGGLNAYIVQRATAAKKMSQRIFRRELALPTALSPLLRLPEGIEHSNLFRLTTRHLPQTIKAKPGAK</sequence>
<comment type="caution">
    <text evidence="2">The sequence shown here is derived from an EMBL/GenBank/DDBJ whole genome shotgun (WGS) entry which is preliminary data.</text>
</comment>
<evidence type="ECO:0000313" key="3">
    <source>
        <dbReference type="Proteomes" id="UP000735302"/>
    </source>
</evidence>
<proteinExistence type="predicted"/>
<keyword evidence="1" id="KW-0812">Transmembrane</keyword>
<dbReference type="AlphaFoldDB" id="A0AAV4BFP4"/>
<accession>A0AAV4BFP4</accession>